<reference evidence="2 3" key="1">
    <citation type="submission" date="2017-09" db="EMBL/GenBank/DDBJ databases">
        <title>Biocontrol bacteria screening and application from spent mushroom substrate.</title>
        <authorList>
            <person name="Sun X."/>
        </authorList>
    </citation>
    <scope>NUCLEOTIDE SEQUENCE [LARGE SCALE GENOMIC DNA]</scope>
    <source>
        <strain evidence="2 3">100374</strain>
    </source>
</reference>
<sequence>MNIKDEYVLKRRKKKIRLRQLAEHIGCSQSLISQYETGNCEMDRVKIDKYKEFIDNF</sequence>
<feature type="domain" description="HTH cro/C1-type" evidence="1">
    <location>
        <begin position="11"/>
        <end position="39"/>
    </location>
</feature>
<organism evidence="2 3">
    <name type="scientific">Bacillus fungorum</name>
    <dbReference type="NCBI Taxonomy" id="2039284"/>
    <lineage>
        <taxon>Bacteria</taxon>
        <taxon>Bacillati</taxon>
        <taxon>Bacillota</taxon>
        <taxon>Bacilli</taxon>
        <taxon>Bacillales</taxon>
        <taxon>Bacillaceae</taxon>
        <taxon>Bacillus</taxon>
    </lineage>
</organism>
<dbReference type="Proteomes" id="UP000228484">
    <property type="component" value="Unassembled WGS sequence"/>
</dbReference>
<dbReference type="EMBL" id="NWUW01000002">
    <property type="protein sequence ID" value="PIE96660.1"/>
    <property type="molecule type" value="Genomic_DNA"/>
</dbReference>
<evidence type="ECO:0000313" key="3">
    <source>
        <dbReference type="Proteomes" id="UP000228484"/>
    </source>
</evidence>
<keyword evidence="3" id="KW-1185">Reference proteome</keyword>
<accession>A0A2G6QJZ6</accession>
<dbReference type="Pfam" id="PF13560">
    <property type="entry name" value="HTH_31"/>
    <property type="match status" value="1"/>
</dbReference>
<evidence type="ECO:0000313" key="2">
    <source>
        <dbReference type="EMBL" id="PIE96660.1"/>
    </source>
</evidence>
<dbReference type="GO" id="GO:0003677">
    <property type="term" value="F:DNA binding"/>
    <property type="evidence" value="ECO:0007669"/>
    <property type="project" value="InterPro"/>
</dbReference>
<dbReference type="RefSeq" id="WP_001021805.1">
    <property type="nucleotide sequence ID" value="NZ_NWUW01000002.1"/>
</dbReference>
<dbReference type="PROSITE" id="PS50943">
    <property type="entry name" value="HTH_CROC1"/>
    <property type="match status" value="1"/>
</dbReference>
<comment type="caution">
    <text evidence="2">The sequence shown here is derived from an EMBL/GenBank/DDBJ whole genome shotgun (WGS) entry which is preliminary data.</text>
</comment>
<evidence type="ECO:0000259" key="1">
    <source>
        <dbReference type="PROSITE" id="PS50943"/>
    </source>
</evidence>
<gene>
    <name evidence="2" type="ORF">CO726_04240</name>
</gene>
<dbReference type="AlphaFoldDB" id="A0A2G6QJZ6"/>
<dbReference type="InterPro" id="IPR010982">
    <property type="entry name" value="Lambda_DNA-bd_dom_sf"/>
</dbReference>
<name>A0A2G6QJZ6_9BACI</name>
<protein>
    <submittedName>
        <fullName evidence="2">XRE family transcriptional regulator</fullName>
    </submittedName>
</protein>
<proteinExistence type="predicted"/>
<dbReference type="InterPro" id="IPR001387">
    <property type="entry name" value="Cro/C1-type_HTH"/>
</dbReference>
<dbReference type="CDD" id="cd00093">
    <property type="entry name" value="HTH_XRE"/>
    <property type="match status" value="1"/>
</dbReference>
<dbReference type="Gene3D" id="1.10.260.40">
    <property type="entry name" value="lambda repressor-like DNA-binding domains"/>
    <property type="match status" value="1"/>
</dbReference>
<dbReference type="SUPFAM" id="SSF47413">
    <property type="entry name" value="lambda repressor-like DNA-binding domains"/>
    <property type="match status" value="1"/>
</dbReference>